<feature type="domain" description="Ras-GEF" evidence="1">
    <location>
        <begin position="42"/>
        <end position="281"/>
    </location>
</feature>
<dbReference type="InterPro" id="IPR036964">
    <property type="entry name" value="RASGEF_cat_dom_sf"/>
</dbReference>
<evidence type="ECO:0000313" key="3">
    <source>
        <dbReference type="Proteomes" id="UP000054621"/>
    </source>
</evidence>
<dbReference type="eggNOG" id="ENOG5032GVD">
    <property type="taxonomic scope" value="Bacteria"/>
</dbReference>
<gene>
    <name evidence="2" type="ORF">Lsai_1060</name>
</gene>
<comment type="caution">
    <text evidence="2">The sequence shown here is derived from an EMBL/GenBank/DDBJ whole genome shotgun (WGS) entry which is preliminary data.</text>
</comment>
<name>A0A0W0YNM5_9GAMM</name>
<dbReference type="PATRIC" id="fig|28087.4.peg.1124"/>
<dbReference type="Gene3D" id="1.10.840.10">
    <property type="entry name" value="Ras guanine-nucleotide exchange factors catalytic domain"/>
    <property type="match status" value="1"/>
</dbReference>
<sequence>MPKILDGHVYQEMENELNNFFDQIYKHNKKDRTEITSQVQQFLDNLSESIRDHSRLLFTKISPEEIIYHKENKPGDSRKKFQNLDKMTHYFNNLSALINFSVMQQEDPTLRVFYYDMYIQLMNFCYLKGDLFDAGAIYTGLIANNLPSSIDQKKLSSESRLIWDAREVELTRLFNLSTTYKAHMDLKEKLKTPLIPVLSSILPVQIYTKDAYDNSVSEHNRIQDGLRQLDLEHNKMLNRMQSESFSWSKPYYDYMKKVYLPQSISEYTKLVREYEELIVDHGGPIAKQFHQDKNSKPLVNFVESTLLENQLVLKLSPFQNQRIVDMLSEIDVVKSECLDLLQFDELSWKMREMNCTLVKAKSIGEYTTKIFAGLDTPHIEENVNENPLSVGSEELRPEDLYQPYPHTGLKLMLELERAITEHKPTIGLPGSVNCGFFSRAKRGDKNVNLETMDLKIMDVDDVDHGEIDLRDHTIMVLV</sequence>
<dbReference type="AlphaFoldDB" id="A0A0W0YNM5"/>
<dbReference type="Pfam" id="PF00617">
    <property type="entry name" value="RasGEF"/>
    <property type="match status" value="1"/>
</dbReference>
<dbReference type="RefSeq" id="WP_027270863.1">
    <property type="nucleotide sequence ID" value="NZ_CAAAJE010000011.1"/>
</dbReference>
<dbReference type="SUPFAM" id="SSF48366">
    <property type="entry name" value="Ras GEF"/>
    <property type="match status" value="1"/>
</dbReference>
<proteinExistence type="predicted"/>
<dbReference type="EMBL" id="LNYV01000013">
    <property type="protein sequence ID" value="KTD58453.1"/>
    <property type="molecule type" value="Genomic_DNA"/>
</dbReference>
<evidence type="ECO:0000259" key="1">
    <source>
        <dbReference type="PROSITE" id="PS50009"/>
    </source>
</evidence>
<dbReference type="Proteomes" id="UP000054621">
    <property type="component" value="Unassembled WGS sequence"/>
</dbReference>
<organism evidence="2 3">
    <name type="scientific">Legionella sainthelensi</name>
    <dbReference type="NCBI Taxonomy" id="28087"/>
    <lineage>
        <taxon>Bacteria</taxon>
        <taxon>Pseudomonadati</taxon>
        <taxon>Pseudomonadota</taxon>
        <taxon>Gammaproteobacteria</taxon>
        <taxon>Legionellales</taxon>
        <taxon>Legionellaceae</taxon>
        <taxon>Legionella</taxon>
    </lineage>
</organism>
<dbReference type="OrthoDB" id="5637564at2"/>
<dbReference type="STRING" id="28087.Lsai_1060"/>
<reference evidence="2 3" key="1">
    <citation type="submission" date="2015-11" db="EMBL/GenBank/DDBJ databases">
        <title>Genomic analysis of 38 Legionella species identifies large and diverse effector repertoires.</title>
        <authorList>
            <person name="Burstein D."/>
            <person name="Amaro F."/>
            <person name="Zusman T."/>
            <person name="Lifshitz Z."/>
            <person name="Cohen O."/>
            <person name="Gilbert J.A."/>
            <person name="Pupko T."/>
            <person name="Shuman H.A."/>
            <person name="Segal G."/>
        </authorList>
    </citation>
    <scope>NUCLEOTIDE SEQUENCE [LARGE SCALE GENOMIC DNA]</scope>
    <source>
        <strain evidence="2 3">Mt.St.Helens-4</strain>
    </source>
</reference>
<dbReference type="InterPro" id="IPR023578">
    <property type="entry name" value="Ras_GEF_dom_sf"/>
</dbReference>
<evidence type="ECO:0000313" key="2">
    <source>
        <dbReference type="EMBL" id="KTD58453.1"/>
    </source>
</evidence>
<dbReference type="InterPro" id="IPR001895">
    <property type="entry name" value="RASGEF_cat_dom"/>
</dbReference>
<dbReference type="GO" id="GO:0005085">
    <property type="term" value="F:guanyl-nucleotide exchange factor activity"/>
    <property type="evidence" value="ECO:0007669"/>
    <property type="project" value="InterPro"/>
</dbReference>
<dbReference type="GO" id="GO:0007264">
    <property type="term" value="P:small GTPase-mediated signal transduction"/>
    <property type="evidence" value="ECO:0007669"/>
    <property type="project" value="InterPro"/>
</dbReference>
<dbReference type="PROSITE" id="PS50009">
    <property type="entry name" value="RASGEF_CAT"/>
    <property type="match status" value="1"/>
</dbReference>
<protein>
    <submittedName>
        <fullName evidence="2">Ras GEF</fullName>
    </submittedName>
</protein>
<accession>A0A0W0YNM5</accession>